<organism evidence="1 2">
    <name type="scientific">Punica granatum</name>
    <name type="common">Pomegranate</name>
    <dbReference type="NCBI Taxonomy" id="22663"/>
    <lineage>
        <taxon>Eukaryota</taxon>
        <taxon>Viridiplantae</taxon>
        <taxon>Streptophyta</taxon>
        <taxon>Embryophyta</taxon>
        <taxon>Tracheophyta</taxon>
        <taxon>Spermatophyta</taxon>
        <taxon>Magnoliopsida</taxon>
        <taxon>eudicotyledons</taxon>
        <taxon>Gunneridae</taxon>
        <taxon>Pentapetalae</taxon>
        <taxon>rosids</taxon>
        <taxon>malvids</taxon>
        <taxon>Myrtales</taxon>
        <taxon>Lythraceae</taxon>
        <taxon>Punica</taxon>
    </lineage>
</organism>
<dbReference type="Proteomes" id="UP000233551">
    <property type="component" value="Unassembled WGS sequence"/>
</dbReference>
<protein>
    <submittedName>
        <fullName evidence="1">Uncharacterized protein</fullName>
    </submittedName>
</protein>
<accession>A0A2I0J2V2</accession>
<evidence type="ECO:0000313" key="2">
    <source>
        <dbReference type="Proteomes" id="UP000233551"/>
    </source>
</evidence>
<keyword evidence="2" id="KW-1185">Reference proteome</keyword>
<gene>
    <name evidence="1" type="ORF">CRG98_029058</name>
</gene>
<proteinExistence type="predicted"/>
<reference evidence="1 2" key="1">
    <citation type="submission" date="2017-11" db="EMBL/GenBank/DDBJ databases">
        <title>De-novo sequencing of pomegranate (Punica granatum L.) genome.</title>
        <authorList>
            <person name="Akparov Z."/>
            <person name="Amiraslanov A."/>
            <person name="Hajiyeva S."/>
            <person name="Abbasov M."/>
            <person name="Kaur K."/>
            <person name="Hamwieh A."/>
            <person name="Solovyev V."/>
            <person name="Salamov A."/>
            <person name="Braich B."/>
            <person name="Kosarev P."/>
            <person name="Mahmoud A."/>
            <person name="Hajiyev E."/>
            <person name="Babayeva S."/>
            <person name="Izzatullayeva V."/>
            <person name="Mammadov A."/>
            <person name="Mammadov A."/>
            <person name="Sharifova S."/>
            <person name="Ojaghi J."/>
            <person name="Eynullazada K."/>
            <person name="Bayramov B."/>
            <person name="Abdulazimova A."/>
            <person name="Shahmuradov I."/>
        </authorList>
    </citation>
    <scope>NUCLEOTIDE SEQUENCE [LARGE SCALE GENOMIC DNA]</scope>
    <source>
        <strain evidence="2">cv. AG2017</strain>
        <tissue evidence="1">Leaf</tissue>
    </source>
</reference>
<dbReference type="EMBL" id="PGOL01002103">
    <property type="protein sequence ID" value="PKI50552.1"/>
    <property type="molecule type" value="Genomic_DNA"/>
</dbReference>
<evidence type="ECO:0000313" key="1">
    <source>
        <dbReference type="EMBL" id="PKI50552.1"/>
    </source>
</evidence>
<name>A0A2I0J2V2_PUNGR</name>
<dbReference type="AlphaFoldDB" id="A0A2I0J2V2"/>
<comment type="caution">
    <text evidence="1">The sequence shown here is derived from an EMBL/GenBank/DDBJ whole genome shotgun (WGS) entry which is preliminary data.</text>
</comment>
<sequence>MECKCKQTFSEAAAPTNLKKALKRMGPPCRGSIKRKVQNEFFLSYYYGPMSDPSRNSE</sequence>